<keyword evidence="8" id="KW-0227">DNA damage</keyword>
<evidence type="ECO:0000256" key="15">
    <source>
        <dbReference type="ARBA" id="ARBA00041693"/>
    </source>
</evidence>
<evidence type="ECO:0000256" key="11">
    <source>
        <dbReference type="ARBA" id="ARBA00022895"/>
    </source>
</evidence>
<evidence type="ECO:0000256" key="14">
    <source>
        <dbReference type="ARBA" id="ARBA00039555"/>
    </source>
</evidence>
<evidence type="ECO:0000256" key="6">
    <source>
        <dbReference type="ARBA" id="ARBA00022454"/>
    </source>
</evidence>
<dbReference type="GO" id="GO:0005634">
    <property type="term" value="C:nucleus"/>
    <property type="evidence" value="ECO:0007669"/>
    <property type="project" value="UniProtKB-SubCell"/>
</dbReference>
<name>A0A8K0A1Q4_BRALA</name>
<keyword evidence="19" id="KW-1185">Reference proteome</keyword>
<dbReference type="FunFam" id="3.40.50.12650:FF:000003">
    <property type="entry name" value="DNA cross-link repair 1B"/>
    <property type="match status" value="1"/>
</dbReference>
<evidence type="ECO:0000313" key="18">
    <source>
        <dbReference type="EMBL" id="CAH1265924.1"/>
    </source>
</evidence>
<gene>
    <name evidence="18" type="primary">DCLRE1B</name>
    <name evidence="18" type="ORF">BLAG_LOCUS19714</name>
</gene>
<accession>A0A8K0A1Q4</accession>
<keyword evidence="13" id="KW-0539">Nucleus</keyword>
<dbReference type="Proteomes" id="UP000838412">
    <property type="component" value="Chromosome 5"/>
</dbReference>
<evidence type="ECO:0000256" key="9">
    <source>
        <dbReference type="ARBA" id="ARBA00022801"/>
    </source>
</evidence>
<dbReference type="InterPro" id="IPR011084">
    <property type="entry name" value="DRMBL"/>
</dbReference>
<comment type="similarity">
    <text evidence="4">Belongs to the DNA repair metallo-beta-lactamase (DRMBL) family.</text>
</comment>
<evidence type="ECO:0000256" key="10">
    <source>
        <dbReference type="ARBA" id="ARBA00022839"/>
    </source>
</evidence>
<dbReference type="GO" id="GO:0036297">
    <property type="term" value="P:interstrand cross-link repair"/>
    <property type="evidence" value="ECO:0007669"/>
    <property type="project" value="TreeGrafter"/>
</dbReference>
<dbReference type="InterPro" id="IPR001279">
    <property type="entry name" value="Metallo-B-lactamas"/>
</dbReference>
<reference evidence="18" key="1">
    <citation type="submission" date="2022-01" db="EMBL/GenBank/DDBJ databases">
        <authorList>
            <person name="Braso-Vives M."/>
        </authorList>
    </citation>
    <scope>NUCLEOTIDE SEQUENCE</scope>
</reference>
<dbReference type="Gene3D" id="3.40.50.12650">
    <property type="match status" value="1"/>
</dbReference>
<dbReference type="OrthoDB" id="262529at2759"/>
<comment type="catalytic activity">
    <reaction evidence="1">
        <text>a beta-lactam + H2O = a substituted beta-amino acid</text>
        <dbReference type="Rhea" id="RHEA:20401"/>
        <dbReference type="ChEBI" id="CHEBI:15377"/>
        <dbReference type="ChEBI" id="CHEBI:35627"/>
        <dbReference type="ChEBI" id="CHEBI:140347"/>
        <dbReference type="EC" id="3.5.2.6"/>
    </reaction>
</comment>
<evidence type="ECO:0000256" key="1">
    <source>
        <dbReference type="ARBA" id="ARBA00001526"/>
    </source>
</evidence>
<feature type="domain" description="Metallo-beta-lactamase" evidence="17">
    <location>
        <begin position="50"/>
        <end position="222"/>
    </location>
</feature>
<comment type="subcellular location">
    <subcellularLocation>
        <location evidence="3">Chromosome</location>
        <location evidence="3">Telomere</location>
    </subcellularLocation>
    <subcellularLocation>
        <location evidence="2">Nucleus</location>
    </subcellularLocation>
</comment>
<dbReference type="CDD" id="cd16273">
    <property type="entry name" value="SNM1A-1C-like_MBL-fold"/>
    <property type="match status" value="1"/>
</dbReference>
<evidence type="ECO:0000313" key="19">
    <source>
        <dbReference type="Proteomes" id="UP000838412"/>
    </source>
</evidence>
<dbReference type="Pfam" id="PF07522">
    <property type="entry name" value="DRMBL"/>
    <property type="match status" value="1"/>
</dbReference>
<dbReference type="GO" id="GO:0035312">
    <property type="term" value="F:5'-3' DNA exonuclease activity"/>
    <property type="evidence" value="ECO:0007669"/>
    <property type="project" value="TreeGrafter"/>
</dbReference>
<dbReference type="PANTHER" id="PTHR23240">
    <property type="entry name" value="DNA CROSS-LINK REPAIR PROTEIN PSO2/SNM1-RELATED"/>
    <property type="match status" value="1"/>
</dbReference>
<dbReference type="GO" id="GO:0006303">
    <property type="term" value="P:double-strand break repair via nonhomologous end joining"/>
    <property type="evidence" value="ECO:0007669"/>
    <property type="project" value="TreeGrafter"/>
</dbReference>
<evidence type="ECO:0000256" key="5">
    <source>
        <dbReference type="ARBA" id="ARBA00012865"/>
    </source>
</evidence>
<evidence type="ECO:0000256" key="12">
    <source>
        <dbReference type="ARBA" id="ARBA00023204"/>
    </source>
</evidence>
<evidence type="ECO:0000259" key="17">
    <source>
        <dbReference type="SMART" id="SM00849"/>
    </source>
</evidence>
<dbReference type="GO" id="GO:0003684">
    <property type="term" value="F:damaged DNA binding"/>
    <property type="evidence" value="ECO:0007669"/>
    <property type="project" value="TreeGrafter"/>
</dbReference>
<keyword evidence="6" id="KW-0158">Chromosome</keyword>
<dbReference type="PANTHER" id="PTHR23240:SF26">
    <property type="entry name" value="5' EXONUCLEASE APOLLO"/>
    <property type="match status" value="1"/>
</dbReference>
<sequence>MCRVMRLFNVFEAPPRARDPRFTSLPEDDFVESFVRLQQSGRTTGLELVKMNGCLIPNTPFAVDFWKSRQSEHTRLFFLTHMHADHTSGLSPSWKHPIYCSDITAKLLIHKFNIAPALVHTLEVGESHILALDETGQETMTVTVFDANHCPGAVMFLFQGYFGSIFYTGDFRYSPEMFDHEALANKPSIDVLYLDNTYCSPECKFPSRTQATQMIKDIISRHPEHDIILGMTMLGKEDMLVELAKTFQTWVVVTPQRLETLKQLELPNVFTTDPEGGRIRVALKYQITRKNLEKWNQERPTIAILPSALFTGLNGKPYANQPDVHIVPYSDHSSYRELHEFVSRLKPRSIIPVVKGTSRGVFGTSLQGRADMHCFDNYLESSAKRTFQIPESVRKFMFRGSHSSVVDVFADKACERKGKSSRNCVSATRGRPMGVVFIDSPQSTPEKTKCQHVGAPENESMVVCVDGVPARIVAVSVENQSTVAGSFAVKYIVFLSSTLEGEYILHITRKKHPTLTQYSLCGEALTGVKSHPYIGVQLSDDLRWDTHINHATSKAGRVLGVIRRNLTHCPSRVKATCYKALVRPHLEYSAIVWDPYTTKGIQAVEAVQRRAARVTLND</sequence>
<evidence type="ECO:0000256" key="4">
    <source>
        <dbReference type="ARBA" id="ARBA00010304"/>
    </source>
</evidence>
<dbReference type="AlphaFoldDB" id="A0A8K0A1Q4"/>
<dbReference type="SUPFAM" id="SSF56281">
    <property type="entry name" value="Metallo-hydrolase/oxidoreductase"/>
    <property type="match status" value="1"/>
</dbReference>
<evidence type="ECO:0000256" key="8">
    <source>
        <dbReference type="ARBA" id="ARBA00022763"/>
    </source>
</evidence>
<evidence type="ECO:0000256" key="7">
    <source>
        <dbReference type="ARBA" id="ARBA00022722"/>
    </source>
</evidence>
<dbReference type="GO" id="GO:0008800">
    <property type="term" value="F:beta-lactamase activity"/>
    <property type="evidence" value="ECO:0007669"/>
    <property type="project" value="UniProtKB-EC"/>
</dbReference>
<keyword evidence="9" id="KW-0378">Hydrolase</keyword>
<dbReference type="GO" id="GO:0000723">
    <property type="term" value="P:telomere maintenance"/>
    <property type="evidence" value="ECO:0007669"/>
    <property type="project" value="TreeGrafter"/>
</dbReference>
<proteinExistence type="inferred from homology"/>
<dbReference type="EMBL" id="OV696690">
    <property type="protein sequence ID" value="CAH1265924.1"/>
    <property type="molecule type" value="Genomic_DNA"/>
</dbReference>
<dbReference type="SMART" id="SM00849">
    <property type="entry name" value="Lactamase_B"/>
    <property type="match status" value="1"/>
</dbReference>
<evidence type="ECO:0000256" key="16">
    <source>
        <dbReference type="ARBA" id="ARBA00042738"/>
    </source>
</evidence>
<keyword evidence="11" id="KW-0779">Telomere</keyword>
<evidence type="ECO:0000256" key="2">
    <source>
        <dbReference type="ARBA" id="ARBA00004123"/>
    </source>
</evidence>
<dbReference type="Gene3D" id="3.60.15.10">
    <property type="entry name" value="Ribonuclease Z/Hydroxyacylglutathione hydrolase-like"/>
    <property type="match status" value="1"/>
</dbReference>
<keyword evidence="10" id="KW-0269">Exonuclease</keyword>
<keyword evidence="12" id="KW-0234">DNA repair</keyword>
<dbReference type="EC" id="3.5.2.6" evidence="5"/>
<evidence type="ECO:0000256" key="13">
    <source>
        <dbReference type="ARBA" id="ARBA00023242"/>
    </source>
</evidence>
<dbReference type="GO" id="GO:0000781">
    <property type="term" value="C:chromosome, telomeric region"/>
    <property type="evidence" value="ECO:0007669"/>
    <property type="project" value="UniProtKB-SubCell"/>
</dbReference>
<keyword evidence="7" id="KW-0540">Nuclease</keyword>
<dbReference type="InterPro" id="IPR036866">
    <property type="entry name" value="RibonucZ/Hydroxyglut_hydro"/>
</dbReference>
<dbReference type="Pfam" id="PF12706">
    <property type="entry name" value="Lactamase_B_2"/>
    <property type="match status" value="1"/>
</dbReference>
<organism evidence="18 19">
    <name type="scientific">Branchiostoma lanceolatum</name>
    <name type="common">Common lancelet</name>
    <name type="synonym">Amphioxus lanceolatum</name>
    <dbReference type="NCBI Taxonomy" id="7740"/>
    <lineage>
        <taxon>Eukaryota</taxon>
        <taxon>Metazoa</taxon>
        <taxon>Chordata</taxon>
        <taxon>Cephalochordata</taxon>
        <taxon>Leptocardii</taxon>
        <taxon>Amphioxiformes</taxon>
        <taxon>Branchiostomatidae</taxon>
        <taxon>Branchiostoma</taxon>
    </lineage>
</organism>
<protein>
    <recommendedName>
        <fullName evidence="14">5' exonuclease Apollo</fullName>
        <ecNumber evidence="5">3.5.2.6</ecNumber>
    </recommendedName>
    <alternativeName>
        <fullName evidence="15">DNA cross-link repair 1B protein</fullName>
    </alternativeName>
    <alternativeName>
        <fullName evidence="16">SNM1 homolog B</fullName>
    </alternativeName>
</protein>
<evidence type="ECO:0000256" key="3">
    <source>
        <dbReference type="ARBA" id="ARBA00004574"/>
    </source>
</evidence>